<sequence>MQPPPALRTAVPLISAPMAGPAGGRLAHAVSTAGGLGMIGVAPDRGSDWIRREAAIAGAGGTAYGIGLLAWGLDLAPDHLDTVVELRPALVSVSFGEYAEPVRRLREAGIPTATQVGSPADLDRAVAAGVDVIVARGGEGGGHGRDQMATLPLLQLVLGRTDLPVYAAGGILDHRGLAAVLAAGAAGAWVGTAFLGCAEAEGTPAAKAALFAAEKTGYGRVFDVATQAPWPREFGGRAVANAFFEEWQGREDDLDDAARDRFGAAVTAGDFSVAHVYAGQGVAALTGETTAADVVAGFARALPTHPA</sequence>
<dbReference type="InterPro" id="IPR013785">
    <property type="entry name" value="Aldolase_TIM"/>
</dbReference>
<dbReference type="SUPFAM" id="SSF51412">
    <property type="entry name" value="Inosine monophosphate dehydrogenase (IMPDH)"/>
    <property type="match status" value="1"/>
</dbReference>
<dbReference type="PANTHER" id="PTHR32332">
    <property type="entry name" value="2-NITROPROPANE DIOXYGENASE"/>
    <property type="match status" value="1"/>
</dbReference>
<evidence type="ECO:0000313" key="2">
    <source>
        <dbReference type="Proteomes" id="UP001501771"/>
    </source>
</evidence>
<keyword evidence="1" id="KW-0503">Monooxygenase</keyword>
<evidence type="ECO:0000313" key="1">
    <source>
        <dbReference type="EMBL" id="GAA2137158.1"/>
    </source>
</evidence>
<proteinExistence type="predicted"/>
<dbReference type="GO" id="GO:0004497">
    <property type="term" value="F:monooxygenase activity"/>
    <property type="evidence" value="ECO:0007669"/>
    <property type="project" value="UniProtKB-KW"/>
</dbReference>
<keyword evidence="1" id="KW-0560">Oxidoreductase</keyword>
<accession>A0ABP5KY28</accession>
<comment type="caution">
    <text evidence="1">The sequence shown here is derived from an EMBL/GenBank/DDBJ whole genome shotgun (WGS) entry which is preliminary data.</text>
</comment>
<dbReference type="EMBL" id="BAAAQR010000001">
    <property type="protein sequence ID" value="GAA2137158.1"/>
    <property type="molecule type" value="Genomic_DNA"/>
</dbReference>
<protein>
    <submittedName>
        <fullName evidence="1">Nitronate monooxygenase</fullName>
    </submittedName>
</protein>
<reference evidence="2" key="1">
    <citation type="journal article" date="2019" name="Int. J. Syst. Evol. Microbiol.">
        <title>The Global Catalogue of Microorganisms (GCM) 10K type strain sequencing project: providing services to taxonomists for standard genome sequencing and annotation.</title>
        <authorList>
            <consortium name="The Broad Institute Genomics Platform"/>
            <consortium name="The Broad Institute Genome Sequencing Center for Infectious Disease"/>
            <person name="Wu L."/>
            <person name="Ma J."/>
        </authorList>
    </citation>
    <scope>NUCLEOTIDE SEQUENCE [LARGE SCALE GENOMIC DNA]</scope>
    <source>
        <strain evidence="2">JCM 16022</strain>
    </source>
</reference>
<dbReference type="Pfam" id="PF03060">
    <property type="entry name" value="NMO"/>
    <property type="match status" value="1"/>
</dbReference>
<dbReference type="Gene3D" id="3.20.20.70">
    <property type="entry name" value="Aldolase class I"/>
    <property type="match status" value="1"/>
</dbReference>
<dbReference type="RefSeq" id="WP_344146767.1">
    <property type="nucleotide sequence ID" value="NZ_BAAAQR010000001.1"/>
</dbReference>
<name>A0ABP5KY28_9ACTN</name>
<dbReference type="Proteomes" id="UP001501771">
    <property type="component" value="Unassembled WGS sequence"/>
</dbReference>
<organism evidence="1 2">
    <name type="scientific">Nocardioides koreensis</name>
    <dbReference type="NCBI Taxonomy" id="433651"/>
    <lineage>
        <taxon>Bacteria</taxon>
        <taxon>Bacillati</taxon>
        <taxon>Actinomycetota</taxon>
        <taxon>Actinomycetes</taxon>
        <taxon>Propionibacteriales</taxon>
        <taxon>Nocardioidaceae</taxon>
        <taxon>Nocardioides</taxon>
    </lineage>
</organism>
<keyword evidence="2" id="KW-1185">Reference proteome</keyword>
<dbReference type="PANTHER" id="PTHR32332:SF31">
    <property type="entry name" value="2-NITROPROPANE DIOXYGENASE FAMILY, PUTATIVE (AFU_ORTHOLOGUE AFUA_2G09850)-RELATED"/>
    <property type="match status" value="1"/>
</dbReference>
<gene>
    <name evidence="1" type="ORF">GCM10009844_03980</name>
</gene>